<evidence type="ECO:0000313" key="5">
    <source>
        <dbReference type="Proteomes" id="UP000266841"/>
    </source>
</evidence>
<organism evidence="4 5">
    <name type="scientific">Thalassiosira oceanica</name>
    <name type="common">Marine diatom</name>
    <dbReference type="NCBI Taxonomy" id="159749"/>
    <lineage>
        <taxon>Eukaryota</taxon>
        <taxon>Sar</taxon>
        <taxon>Stramenopiles</taxon>
        <taxon>Ochrophyta</taxon>
        <taxon>Bacillariophyta</taxon>
        <taxon>Coscinodiscophyceae</taxon>
        <taxon>Thalassiosirophycidae</taxon>
        <taxon>Thalassiosirales</taxon>
        <taxon>Thalassiosiraceae</taxon>
        <taxon>Thalassiosira</taxon>
    </lineage>
</organism>
<dbReference type="OrthoDB" id="539213at2759"/>
<dbReference type="AlphaFoldDB" id="K0REN7"/>
<dbReference type="Pfam" id="PF12796">
    <property type="entry name" value="Ank_2"/>
    <property type="match status" value="1"/>
</dbReference>
<dbReference type="SUPFAM" id="SSF48403">
    <property type="entry name" value="Ankyrin repeat"/>
    <property type="match status" value="1"/>
</dbReference>
<dbReference type="InterPro" id="IPR036770">
    <property type="entry name" value="Ankyrin_rpt-contain_sf"/>
</dbReference>
<keyword evidence="1" id="KW-0677">Repeat</keyword>
<dbReference type="PANTHER" id="PTHR24198:SF165">
    <property type="entry name" value="ANKYRIN REPEAT-CONTAINING PROTEIN-RELATED"/>
    <property type="match status" value="1"/>
</dbReference>
<evidence type="ECO:0000256" key="2">
    <source>
        <dbReference type="ARBA" id="ARBA00023043"/>
    </source>
</evidence>
<keyword evidence="5" id="KW-1185">Reference proteome</keyword>
<dbReference type="SUPFAM" id="SSF81383">
    <property type="entry name" value="F-box domain"/>
    <property type="match status" value="1"/>
</dbReference>
<dbReference type="PANTHER" id="PTHR24198">
    <property type="entry name" value="ANKYRIN REPEAT AND PROTEIN KINASE DOMAIN-CONTAINING PROTEIN"/>
    <property type="match status" value="1"/>
</dbReference>
<dbReference type="Gene3D" id="1.25.40.20">
    <property type="entry name" value="Ankyrin repeat-containing domain"/>
    <property type="match status" value="1"/>
</dbReference>
<dbReference type="Proteomes" id="UP000266841">
    <property type="component" value="Unassembled WGS sequence"/>
</dbReference>
<sequence length="336" mass="37092">TTICIQEEARSSKASTTAEIGVWRRLGRESKKEARKSNSMGVIEFLEPEFDLNNVVNGLCVNFDGSRRVMRHAIAHEMIQRALPPIVTSRFLYIPNSCDHRTVPITKHKIQLPSEVALTIARFLVGSARDLDALAAASKAFRAVARSPEVLEALTQAWLPSHNARLQLRSFCPRSLSMTFSNIQLTAEGFGWDAVLWQSAALGCIHGIWLALGQGANVDTYSGGREKAEGPALWCAAKFNHLNAVRLLVEEGGANVEGIGGIRTRSTPLWVAAREGNTGVVQYLLSMGADPTFRNGNGRGYSVRQMAQKAYRRQHGTSHDEMLLTIQLIAERERTW</sequence>
<accession>K0REN7</accession>
<gene>
    <name evidence="4" type="ORF">THAOC_28592</name>
</gene>
<dbReference type="InterPro" id="IPR036047">
    <property type="entry name" value="F-box-like_dom_sf"/>
</dbReference>
<name>K0REN7_THAOC</name>
<dbReference type="EMBL" id="AGNL01040314">
    <property type="protein sequence ID" value="EJK52168.1"/>
    <property type="molecule type" value="Genomic_DNA"/>
</dbReference>
<reference evidence="4 5" key="1">
    <citation type="journal article" date="2012" name="Genome Biol.">
        <title>Genome and low-iron response of an oceanic diatom adapted to chronic iron limitation.</title>
        <authorList>
            <person name="Lommer M."/>
            <person name="Specht M."/>
            <person name="Roy A.S."/>
            <person name="Kraemer L."/>
            <person name="Andreson R."/>
            <person name="Gutowska M.A."/>
            <person name="Wolf J."/>
            <person name="Bergner S.V."/>
            <person name="Schilhabel M.B."/>
            <person name="Klostermeier U.C."/>
            <person name="Beiko R.G."/>
            <person name="Rosenstiel P."/>
            <person name="Hippler M."/>
            <person name="Laroche J."/>
        </authorList>
    </citation>
    <scope>NUCLEOTIDE SEQUENCE [LARGE SCALE GENOMIC DNA]</scope>
    <source>
        <strain evidence="4 5">CCMP1005</strain>
    </source>
</reference>
<evidence type="ECO:0000256" key="3">
    <source>
        <dbReference type="PROSITE-ProRule" id="PRU00023"/>
    </source>
</evidence>
<comment type="caution">
    <text evidence="4">The sequence shown here is derived from an EMBL/GenBank/DDBJ whole genome shotgun (WGS) entry which is preliminary data.</text>
</comment>
<feature type="repeat" description="ANK" evidence="3">
    <location>
        <begin position="264"/>
        <end position="296"/>
    </location>
</feature>
<feature type="non-terminal residue" evidence="4">
    <location>
        <position position="1"/>
    </location>
</feature>
<keyword evidence="2 3" id="KW-0040">ANK repeat</keyword>
<dbReference type="InterPro" id="IPR002110">
    <property type="entry name" value="Ankyrin_rpt"/>
</dbReference>
<dbReference type="PROSITE" id="PS50088">
    <property type="entry name" value="ANK_REPEAT"/>
    <property type="match status" value="1"/>
</dbReference>
<dbReference type="PROSITE" id="PS50297">
    <property type="entry name" value="ANK_REP_REGION"/>
    <property type="match status" value="1"/>
</dbReference>
<dbReference type="SMART" id="SM00248">
    <property type="entry name" value="ANK"/>
    <property type="match status" value="2"/>
</dbReference>
<protein>
    <submittedName>
        <fullName evidence="4">Uncharacterized protein</fullName>
    </submittedName>
</protein>
<proteinExistence type="predicted"/>
<evidence type="ECO:0000256" key="1">
    <source>
        <dbReference type="ARBA" id="ARBA00022737"/>
    </source>
</evidence>
<dbReference type="eggNOG" id="ENOG502SR4N">
    <property type="taxonomic scope" value="Eukaryota"/>
</dbReference>
<evidence type="ECO:0000313" key="4">
    <source>
        <dbReference type="EMBL" id="EJK52168.1"/>
    </source>
</evidence>